<evidence type="ECO:0000256" key="2">
    <source>
        <dbReference type="ARBA" id="ARBA00023295"/>
    </source>
</evidence>
<name>A0ABW8TUF1_9CLOT</name>
<dbReference type="Gene3D" id="3.90.245.10">
    <property type="entry name" value="Ribonucleoside hydrolase-like"/>
    <property type="match status" value="1"/>
</dbReference>
<dbReference type="InterPro" id="IPR023186">
    <property type="entry name" value="IUNH"/>
</dbReference>
<proteinExistence type="predicted"/>
<dbReference type="RefSeq" id="WP_406765497.1">
    <property type="nucleotide sequence ID" value="NZ_JBJHZY010000002.1"/>
</dbReference>
<dbReference type="PANTHER" id="PTHR12304:SF4">
    <property type="entry name" value="URIDINE NUCLEOSIDASE"/>
    <property type="match status" value="1"/>
</dbReference>
<dbReference type="CDD" id="cd02651">
    <property type="entry name" value="nuc_hydro_IU_UC_XIUA"/>
    <property type="match status" value="1"/>
</dbReference>
<evidence type="ECO:0000313" key="4">
    <source>
        <dbReference type="EMBL" id="MFL0268876.1"/>
    </source>
</evidence>
<evidence type="ECO:0000313" key="5">
    <source>
        <dbReference type="Proteomes" id="UP001623661"/>
    </source>
</evidence>
<dbReference type="PANTHER" id="PTHR12304">
    <property type="entry name" value="INOSINE-URIDINE PREFERRING NUCLEOSIDE HYDROLASE"/>
    <property type="match status" value="1"/>
</dbReference>
<dbReference type="EMBL" id="JBJHZY010000002">
    <property type="protein sequence ID" value="MFL0268876.1"/>
    <property type="molecule type" value="Genomic_DNA"/>
</dbReference>
<keyword evidence="2" id="KW-0326">Glycosidase</keyword>
<keyword evidence="1 4" id="KW-0378">Hydrolase</keyword>
<dbReference type="SUPFAM" id="SSF53590">
    <property type="entry name" value="Nucleoside hydrolase"/>
    <property type="match status" value="1"/>
</dbReference>
<dbReference type="Pfam" id="PF01156">
    <property type="entry name" value="IU_nuc_hydro"/>
    <property type="match status" value="1"/>
</dbReference>
<reference evidence="4 5" key="1">
    <citation type="submission" date="2024-11" db="EMBL/GenBank/DDBJ databases">
        <authorList>
            <person name="Heng Y.C."/>
            <person name="Lim A.C.H."/>
            <person name="Lee J.K.Y."/>
            <person name="Kittelmann S."/>
        </authorList>
    </citation>
    <scope>NUCLEOTIDE SEQUENCE [LARGE SCALE GENOMIC DNA]</scope>
    <source>
        <strain evidence="4 5">WILCCON 0202</strain>
    </source>
</reference>
<keyword evidence="5" id="KW-1185">Reference proteome</keyword>
<gene>
    <name evidence="4" type="ORF">ACJDUH_12310</name>
</gene>
<comment type="caution">
    <text evidence="4">The sequence shown here is derived from an EMBL/GenBank/DDBJ whole genome shotgun (WGS) entry which is preliminary data.</text>
</comment>
<dbReference type="Proteomes" id="UP001623661">
    <property type="component" value="Unassembled WGS sequence"/>
</dbReference>
<accession>A0ABW8TUF1</accession>
<protein>
    <submittedName>
        <fullName evidence="4">Nucleoside hydrolase</fullName>
    </submittedName>
</protein>
<dbReference type="InterPro" id="IPR001910">
    <property type="entry name" value="Inosine/uridine_hydrolase_dom"/>
</dbReference>
<dbReference type="InterPro" id="IPR036452">
    <property type="entry name" value="Ribo_hydro-like"/>
</dbReference>
<organism evidence="4 5">
    <name type="scientific">Candidatus Clostridium radicumherbarum</name>
    <dbReference type="NCBI Taxonomy" id="3381662"/>
    <lineage>
        <taxon>Bacteria</taxon>
        <taxon>Bacillati</taxon>
        <taxon>Bacillota</taxon>
        <taxon>Clostridia</taxon>
        <taxon>Eubacteriales</taxon>
        <taxon>Clostridiaceae</taxon>
        <taxon>Clostridium</taxon>
    </lineage>
</organism>
<evidence type="ECO:0000259" key="3">
    <source>
        <dbReference type="Pfam" id="PF01156"/>
    </source>
</evidence>
<feature type="domain" description="Inosine/uridine-preferring nucleoside hydrolase" evidence="3">
    <location>
        <begin position="4"/>
        <end position="295"/>
    </location>
</feature>
<sequence length="312" mass="34607">MRKIIIDCDPGHDDAFAIMTASAHRDELNTLAVTTVGGNQILDKVTANAQKILSYIKEDIPLASGQATPLVRLIHTGADAHGETGMDGPKFEDYNYQIESNNAVKYMYDLISASKEKVTIVAIGPLTNIALLLRTFPEIKDKIEEICLMGGGINRGNRTPTAEFNIYVDPEAAKIVFNSGVEIVMAGLDVTEEAMIMDDEIESLEDKGKASRLAWELLQFYSIASKRFGFKGSALHDLCTIVYLLRPDFFKGVKYHVDVETSGELTRGMTIADKRPVPDKAPNTLVLTEVLRCQFVKFFIESLEILDERLKL</sequence>
<dbReference type="GO" id="GO:0016787">
    <property type="term" value="F:hydrolase activity"/>
    <property type="evidence" value="ECO:0007669"/>
    <property type="project" value="UniProtKB-KW"/>
</dbReference>
<evidence type="ECO:0000256" key="1">
    <source>
        <dbReference type="ARBA" id="ARBA00022801"/>
    </source>
</evidence>